<dbReference type="InterPro" id="IPR017452">
    <property type="entry name" value="GPCR_Rhodpsn_7TM"/>
</dbReference>
<keyword evidence="4 6" id="KW-0472">Membrane</keyword>
<evidence type="ECO:0000313" key="9">
    <source>
        <dbReference type="Proteomes" id="UP001186944"/>
    </source>
</evidence>
<dbReference type="PANTHER" id="PTHR46641:SF2">
    <property type="entry name" value="FMRFAMIDE RECEPTOR"/>
    <property type="match status" value="1"/>
</dbReference>
<evidence type="ECO:0000313" key="8">
    <source>
        <dbReference type="EMBL" id="KAK3086382.1"/>
    </source>
</evidence>
<comment type="caution">
    <text evidence="8">The sequence shown here is derived from an EMBL/GenBank/DDBJ whole genome shotgun (WGS) entry which is preliminary data.</text>
</comment>
<dbReference type="SUPFAM" id="SSF81321">
    <property type="entry name" value="Family A G protein-coupled receptor-like"/>
    <property type="match status" value="1"/>
</dbReference>
<organism evidence="8 9">
    <name type="scientific">Pinctada imbricata</name>
    <name type="common">Atlantic pearl-oyster</name>
    <name type="synonym">Pinctada martensii</name>
    <dbReference type="NCBI Taxonomy" id="66713"/>
    <lineage>
        <taxon>Eukaryota</taxon>
        <taxon>Metazoa</taxon>
        <taxon>Spiralia</taxon>
        <taxon>Lophotrochozoa</taxon>
        <taxon>Mollusca</taxon>
        <taxon>Bivalvia</taxon>
        <taxon>Autobranchia</taxon>
        <taxon>Pteriomorphia</taxon>
        <taxon>Pterioida</taxon>
        <taxon>Pterioidea</taxon>
        <taxon>Pteriidae</taxon>
        <taxon>Pinctada</taxon>
    </lineage>
</organism>
<evidence type="ECO:0000256" key="6">
    <source>
        <dbReference type="SAM" id="Phobius"/>
    </source>
</evidence>
<dbReference type="AlphaFoldDB" id="A0AA89BPI9"/>
<reference evidence="8" key="1">
    <citation type="submission" date="2019-08" db="EMBL/GenBank/DDBJ databases">
        <title>The improved chromosome-level genome for the pearl oyster Pinctada fucata martensii using PacBio sequencing and Hi-C.</title>
        <authorList>
            <person name="Zheng Z."/>
        </authorList>
    </citation>
    <scope>NUCLEOTIDE SEQUENCE</scope>
    <source>
        <strain evidence="8">ZZ-2019</strain>
        <tissue evidence="8">Adductor muscle</tissue>
    </source>
</reference>
<gene>
    <name evidence="8" type="ORF">FSP39_017635</name>
</gene>
<dbReference type="GO" id="GO:0016020">
    <property type="term" value="C:membrane"/>
    <property type="evidence" value="ECO:0007669"/>
    <property type="project" value="UniProtKB-SubCell"/>
</dbReference>
<feature type="transmembrane region" description="Helical" evidence="6">
    <location>
        <begin position="29"/>
        <end position="51"/>
    </location>
</feature>
<dbReference type="EMBL" id="VSWD01000012">
    <property type="protein sequence ID" value="KAK3086382.1"/>
    <property type="molecule type" value="Genomic_DNA"/>
</dbReference>
<evidence type="ECO:0000259" key="7">
    <source>
        <dbReference type="PROSITE" id="PS50262"/>
    </source>
</evidence>
<proteinExistence type="predicted"/>
<feature type="transmembrane region" description="Helical" evidence="6">
    <location>
        <begin position="211"/>
        <end position="234"/>
    </location>
</feature>
<evidence type="ECO:0000256" key="2">
    <source>
        <dbReference type="ARBA" id="ARBA00022692"/>
    </source>
</evidence>
<sequence length="436" mass="49313">MAECLNNSIGNITPPEEDNSPEAELEQTIHFIFMELGVPLVCIFGLVGNILNLMVLTREKIQCSLTRMEKSAHIGLIALAVSDFMFCLLALLFTLLPSKPPFYNAPSGVMYYHWLGGNFITLFIVSSTWLIVVMAGERYLAVCHPFKARNFISLKKTKITIIVVFVTCLISTVPLFFEKEIKKTLCSDMSSIYQIVVRSDYGSKGVSIRRLVWAIVFDFIPSLALLVFNTCLVWKIHSAKKLRKQMAPGHDVSRNTLTYHSQGQDSSETKHRMEGEYRQMSLRNASIERKNDFSFRSRIEADMVDSNGVQRMTYKTSLLKLKTKKRQSDSALNSVTATLVAVVLLFLILVSPSEVLKFIFSQIQEQSQAGEKRKLIVLHVTNFMQSVNFSVNFVLYCAVNKTFRSTLGSLFCYCFRSKTPAQSAGHIPVTHQQYLS</sequence>
<feature type="domain" description="G-protein coupled receptors family 1 profile" evidence="7">
    <location>
        <begin position="48"/>
        <end position="396"/>
    </location>
</feature>
<dbReference type="PRINTS" id="PR00237">
    <property type="entry name" value="GPCRRHODOPSN"/>
</dbReference>
<dbReference type="Proteomes" id="UP001186944">
    <property type="component" value="Unassembled WGS sequence"/>
</dbReference>
<evidence type="ECO:0000256" key="5">
    <source>
        <dbReference type="SAM" id="MobiDB-lite"/>
    </source>
</evidence>
<dbReference type="GO" id="GO:0004930">
    <property type="term" value="F:G protein-coupled receptor activity"/>
    <property type="evidence" value="ECO:0007669"/>
    <property type="project" value="InterPro"/>
</dbReference>
<keyword evidence="2 6" id="KW-0812">Transmembrane</keyword>
<name>A0AA89BPI9_PINIB</name>
<evidence type="ECO:0000256" key="3">
    <source>
        <dbReference type="ARBA" id="ARBA00022989"/>
    </source>
</evidence>
<feature type="transmembrane region" description="Helical" evidence="6">
    <location>
        <begin position="157"/>
        <end position="177"/>
    </location>
</feature>
<dbReference type="Gene3D" id="1.20.1070.10">
    <property type="entry name" value="Rhodopsin 7-helix transmembrane proteins"/>
    <property type="match status" value="1"/>
</dbReference>
<keyword evidence="3 6" id="KW-1133">Transmembrane helix</keyword>
<accession>A0AA89BPI9</accession>
<comment type="subcellular location">
    <subcellularLocation>
        <location evidence="1">Membrane</location>
    </subcellularLocation>
</comment>
<dbReference type="Pfam" id="PF00001">
    <property type="entry name" value="7tm_1"/>
    <property type="match status" value="1"/>
</dbReference>
<feature type="transmembrane region" description="Helical" evidence="6">
    <location>
        <begin position="330"/>
        <end position="350"/>
    </location>
</feature>
<feature type="transmembrane region" description="Helical" evidence="6">
    <location>
        <begin position="72"/>
        <end position="95"/>
    </location>
</feature>
<dbReference type="PANTHER" id="PTHR46641">
    <property type="entry name" value="FMRFAMIDE RECEPTOR-RELATED"/>
    <property type="match status" value="1"/>
</dbReference>
<dbReference type="CDD" id="cd14978">
    <property type="entry name" value="7tmA_FMRFamide_R-like"/>
    <property type="match status" value="1"/>
</dbReference>
<keyword evidence="9" id="KW-1185">Reference proteome</keyword>
<feature type="compositionally biased region" description="Polar residues" evidence="5">
    <location>
        <begin position="1"/>
        <end position="11"/>
    </location>
</feature>
<dbReference type="InterPro" id="IPR052954">
    <property type="entry name" value="GPCR-Ligand_Int"/>
</dbReference>
<dbReference type="PROSITE" id="PS50262">
    <property type="entry name" value="G_PROTEIN_RECEP_F1_2"/>
    <property type="match status" value="1"/>
</dbReference>
<dbReference type="InterPro" id="IPR000276">
    <property type="entry name" value="GPCR_Rhodpsn"/>
</dbReference>
<feature type="region of interest" description="Disordered" evidence="5">
    <location>
        <begin position="1"/>
        <end position="20"/>
    </location>
</feature>
<feature type="transmembrane region" description="Helical" evidence="6">
    <location>
        <begin position="115"/>
        <end position="136"/>
    </location>
</feature>
<protein>
    <recommendedName>
        <fullName evidence="7">G-protein coupled receptors family 1 profile domain-containing protein</fullName>
    </recommendedName>
</protein>
<evidence type="ECO:0000256" key="1">
    <source>
        <dbReference type="ARBA" id="ARBA00004370"/>
    </source>
</evidence>
<evidence type="ECO:0000256" key="4">
    <source>
        <dbReference type="ARBA" id="ARBA00023136"/>
    </source>
</evidence>